<dbReference type="InterPro" id="IPR000225">
    <property type="entry name" value="Armadillo"/>
</dbReference>
<accession>A0A8T0GA93</accession>
<reference evidence="5 6" key="1">
    <citation type="submission" date="2020-06" db="EMBL/GenBank/DDBJ databases">
        <title>WGS assembly of Ceratodon purpureus strain R40.</title>
        <authorList>
            <person name="Carey S.B."/>
            <person name="Jenkins J."/>
            <person name="Shu S."/>
            <person name="Lovell J.T."/>
            <person name="Sreedasyam A."/>
            <person name="Maumus F."/>
            <person name="Tiley G.P."/>
            <person name="Fernandez-Pozo N."/>
            <person name="Barry K."/>
            <person name="Chen C."/>
            <person name="Wang M."/>
            <person name="Lipzen A."/>
            <person name="Daum C."/>
            <person name="Saski C.A."/>
            <person name="Payton A.C."/>
            <person name="Mcbreen J.C."/>
            <person name="Conrad R.E."/>
            <person name="Kollar L.M."/>
            <person name="Olsson S."/>
            <person name="Huttunen S."/>
            <person name="Landis J.B."/>
            <person name="Wickett N.J."/>
            <person name="Johnson M.G."/>
            <person name="Rensing S.A."/>
            <person name="Grimwood J."/>
            <person name="Schmutz J."/>
            <person name="Mcdaniel S.F."/>
        </authorList>
    </citation>
    <scope>NUCLEOTIDE SEQUENCE [LARGE SCALE GENOMIC DNA]</scope>
    <source>
        <strain evidence="5 6">R40</strain>
    </source>
</reference>
<comment type="caution">
    <text evidence="5">The sequence shown here is derived from an EMBL/GenBank/DDBJ whole genome shotgun (WGS) entry which is preliminary data.</text>
</comment>
<dbReference type="CDD" id="cd16664">
    <property type="entry name" value="RING-Ubox_PUB"/>
    <property type="match status" value="1"/>
</dbReference>
<dbReference type="SMART" id="SM00504">
    <property type="entry name" value="Ubox"/>
    <property type="match status" value="1"/>
</dbReference>
<protein>
    <recommendedName>
        <fullName evidence="3">RING-type E3 ubiquitin transferase</fullName>
        <ecNumber evidence="3">2.3.2.27</ecNumber>
    </recommendedName>
</protein>
<dbReference type="InterPro" id="IPR052608">
    <property type="entry name" value="U-box_domain_protein"/>
</dbReference>
<dbReference type="GO" id="GO:0016567">
    <property type="term" value="P:protein ubiquitination"/>
    <property type="evidence" value="ECO:0007669"/>
    <property type="project" value="InterPro"/>
</dbReference>
<evidence type="ECO:0000313" key="5">
    <source>
        <dbReference type="EMBL" id="KAG0556276.1"/>
    </source>
</evidence>
<dbReference type="SMART" id="SM00185">
    <property type="entry name" value="ARM"/>
    <property type="match status" value="7"/>
</dbReference>
<dbReference type="Pfam" id="PF04564">
    <property type="entry name" value="U-box"/>
    <property type="match status" value="1"/>
</dbReference>
<dbReference type="InterPro" id="IPR013083">
    <property type="entry name" value="Znf_RING/FYVE/PHD"/>
</dbReference>
<dbReference type="SUPFAM" id="SSF57850">
    <property type="entry name" value="RING/U-box"/>
    <property type="match status" value="1"/>
</dbReference>
<organism evidence="5 6">
    <name type="scientific">Ceratodon purpureus</name>
    <name type="common">Fire moss</name>
    <name type="synonym">Dicranum purpureum</name>
    <dbReference type="NCBI Taxonomy" id="3225"/>
    <lineage>
        <taxon>Eukaryota</taxon>
        <taxon>Viridiplantae</taxon>
        <taxon>Streptophyta</taxon>
        <taxon>Embryophyta</taxon>
        <taxon>Bryophyta</taxon>
        <taxon>Bryophytina</taxon>
        <taxon>Bryopsida</taxon>
        <taxon>Dicranidae</taxon>
        <taxon>Pseudoditrichales</taxon>
        <taxon>Ditrichaceae</taxon>
        <taxon>Ceratodon</taxon>
    </lineage>
</organism>
<dbReference type="PROSITE" id="PS51698">
    <property type="entry name" value="U_BOX"/>
    <property type="match status" value="1"/>
</dbReference>
<dbReference type="GO" id="GO:0061630">
    <property type="term" value="F:ubiquitin protein ligase activity"/>
    <property type="evidence" value="ECO:0007669"/>
    <property type="project" value="UniProtKB-EC"/>
</dbReference>
<feature type="domain" description="U-box" evidence="4">
    <location>
        <begin position="260"/>
        <end position="334"/>
    </location>
</feature>
<evidence type="ECO:0000256" key="1">
    <source>
        <dbReference type="ARBA" id="ARBA00000900"/>
    </source>
</evidence>
<dbReference type="InterPro" id="IPR045210">
    <property type="entry name" value="RING-Ubox_PUB"/>
</dbReference>
<dbReference type="InterPro" id="IPR016024">
    <property type="entry name" value="ARM-type_fold"/>
</dbReference>
<keyword evidence="6" id="KW-1185">Reference proteome</keyword>
<gene>
    <name evidence="5" type="ORF">KC19_11G040400</name>
</gene>
<dbReference type="AlphaFoldDB" id="A0A8T0GA93"/>
<dbReference type="Pfam" id="PF00514">
    <property type="entry name" value="Arm"/>
    <property type="match status" value="1"/>
</dbReference>
<dbReference type="InterPro" id="IPR011989">
    <property type="entry name" value="ARM-like"/>
</dbReference>
<dbReference type="InterPro" id="IPR003613">
    <property type="entry name" value="Ubox_domain"/>
</dbReference>
<dbReference type="SUPFAM" id="SSF48371">
    <property type="entry name" value="ARM repeat"/>
    <property type="match status" value="2"/>
</dbReference>
<evidence type="ECO:0000313" key="6">
    <source>
        <dbReference type="Proteomes" id="UP000822688"/>
    </source>
</evidence>
<proteinExistence type="predicted"/>
<dbReference type="PANTHER" id="PTHR45958:SF19">
    <property type="entry name" value="RING-TYPE E3 UBIQUITIN TRANSFERASE"/>
    <property type="match status" value="1"/>
</dbReference>
<dbReference type="Proteomes" id="UP000822688">
    <property type="component" value="Chromosome 11"/>
</dbReference>
<dbReference type="EMBL" id="CM026432">
    <property type="protein sequence ID" value="KAG0556276.1"/>
    <property type="molecule type" value="Genomic_DNA"/>
</dbReference>
<evidence type="ECO:0000256" key="2">
    <source>
        <dbReference type="ARBA" id="ARBA00004906"/>
    </source>
</evidence>
<dbReference type="EC" id="2.3.2.27" evidence="3"/>
<comment type="pathway">
    <text evidence="2">Protein modification; protein ubiquitination.</text>
</comment>
<dbReference type="Gene3D" id="3.30.40.10">
    <property type="entry name" value="Zinc/RING finger domain, C3HC4 (zinc finger)"/>
    <property type="match status" value="1"/>
</dbReference>
<sequence>MAAQWVGQFSHRISMLAVAAQGVMNVKEHPTHIILADFANFLDGFASSLKELQKELEVVSNPSSNESQQRDMEAELTAVEQLVMAQKGQSQLLSFLSSPFLHAKLQSCREALSRDIESMIPEACSAVVKLQIARTQRLLKQSSGPKLGLQEQAVIESLSTITEDSTPQKCKEVAVQVAEYLGKAVSDVAFAEQLAEARRDIGKTGMSGDTGFSTQLESCIKALEKGFGFQNTPGAGEVETLMAKNRVQDGPKEVGAQALAPLPSFICPLTKQVMKDPVQIASGQTFEKSAIMQWFKDGKTTSPVTGERLRNTKVSPNYALRQSITEWRERNYNLRLDNAESRLRSIQPMEQARGARDIKILCEEDAINKYSVASRKLIPQLIRLADTPKISATLRELCFNALAALALDHREIQETLVFEGVIDVLVRCLRNREEAEPAINLLKILSGSSNIAEIIGLKPDAVLLLVTFLGHENESLVVSVKAVLVNLPTSDENIVIMAEANLMKPLVTRLVEGGKESKIVMARTLGRLKHMPDSSRSLASTRDTITTLINMTSSDDEEEVDAAVLALKNLSTVPSVGILIADCSGLEVGASYIVANVLHAVGNEWPPSDDKEADIDNYLETIFILVSSSTKPPTSPAVQSHLLQGLLGLVEGKDTGRVVKGIMMRRNVFSILTSHFRDTRPETRRDSLKLFSALSRKHGAEAWSAIKIHSGTLALLVDMLKAEEKISETEKVAAARIIAHLPVEDHALTITLRELEMVPLLVKYLTSPNQNIQEAAMGALVRFTSPESLDLQKQLAEMGVIPIFVNLLDSQKHRTKINASRALANFAKSTPQLVKPVAPTTCWQCFAPAPVSCKLHGSLCSVESTFCLLAADAVDPLLAIVAEPPSEPNKKAAEAALGALYALVENDQFCERGCYVIHQAGGVPIILKNLPNCTPRAQEISIDMCERFFKIPQFLNSFGASAQMHIITVAQNAAIPRTRGVANRILRQLDLLGSLAGSQSHYVSSSTTSGAGRSTSS</sequence>
<name>A0A8T0GA93_CERPU</name>
<dbReference type="Gene3D" id="1.25.10.10">
    <property type="entry name" value="Leucine-rich Repeat Variant"/>
    <property type="match status" value="2"/>
</dbReference>
<comment type="catalytic activity">
    <reaction evidence="1">
        <text>S-ubiquitinyl-[E2 ubiquitin-conjugating enzyme]-L-cysteine + [acceptor protein]-L-lysine = [E2 ubiquitin-conjugating enzyme]-L-cysteine + N(6)-ubiquitinyl-[acceptor protein]-L-lysine.</text>
        <dbReference type="EC" id="2.3.2.27"/>
    </reaction>
</comment>
<evidence type="ECO:0000256" key="3">
    <source>
        <dbReference type="ARBA" id="ARBA00012483"/>
    </source>
</evidence>
<evidence type="ECO:0000259" key="4">
    <source>
        <dbReference type="PROSITE" id="PS51698"/>
    </source>
</evidence>
<dbReference type="PANTHER" id="PTHR45958">
    <property type="entry name" value="RING-TYPE E3 UBIQUITIN TRANSFERASE"/>
    <property type="match status" value="1"/>
</dbReference>